<dbReference type="RefSeq" id="WP_050987383.1">
    <property type="nucleotide sequence ID" value="NZ_CP122369.1"/>
</dbReference>
<dbReference type="GO" id="GO:0005524">
    <property type="term" value="F:ATP binding"/>
    <property type="evidence" value="ECO:0007669"/>
    <property type="project" value="UniProtKB-UniRule"/>
</dbReference>
<dbReference type="PROSITE" id="PS00455">
    <property type="entry name" value="AMP_BINDING"/>
    <property type="match status" value="1"/>
</dbReference>
<evidence type="ECO:0000313" key="12">
    <source>
        <dbReference type="Proteomes" id="UP001282288"/>
    </source>
</evidence>
<comment type="similarity">
    <text evidence="6">Belongs to the ATP-dependent AMP-binding enzyme family. Carboxylic acid reductase subfamily.</text>
</comment>
<dbReference type="InterPro" id="IPR046407">
    <property type="entry name" value="CAR"/>
</dbReference>
<comment type="caution">
    <text evidence="9">The sequence shown here is derived from an EMBL/GenBank/DDBJ whole genome shotgun (WGS) entry which is preliminary data.</text>
</comment>
<feature type="binding site" evidence="6">
    <location>
        <position position="818"/>
    </location>
    <ligand>
        <name>NADP(+)</name>
        <dbReference type="ChEBI" id="CHEBI:58349"/>
    </ligand>
</feature>
<feature type="domain" description="Carrier" evidence="8">
    <location>
        <begin position="635"/>
        <end position="722"/>
    </location>
</feature>
<keyword evidence="3 6" id="KW-0547">Nucleotide-binding</keyword>
<dbReference type="Proteomes" id="UP001272987">
    <property type="component" value="Unassembled WGS sequence"/>
</dbReference>
<feature type="binding site" evidence="6">
    <location>
        <position position="498"/>
    </location>
    <ligand>
        <name>AMP</name>
        <dbReference type="ChEBI" id="CHEBI:456215"/>
    </ligand>
</feature>
<dbReference type="InterPro" id="IPR010080">
    <property type="entry name" value="Thioester_reductase-like_dom"/>
</dbReference>
<dbReference type="Pfam" id="PF00501">
    <property type="entry name" value="AMP-binding"/>
    <property type="match status" value="1"/>
</dbReference>
<comment type="caution">
    <text evidence="6">Lacks conserved residue(s) required for the propagation of feature annotation.</text>
</comment>
<keyword evidence="6" id="KW-0521">NADP</keyword>
<evidence type="ECO:0000256" key="5">
    <source>
        <dbReference type="ARBA" id="ARBA00024484"/>
    </source>
</evidence>
<accession>A0AAP6BDL8</accession>
<evidence type="ECO:0000313" key="9">
    <source>
        <dbReference type="EMBL" id="MDX2962710.1"/>
    </source>
</evidence>
<keyword evidence="11" id="KW-1185">Reference proteome</keyword>
<dbReference type="NCBIfam" id="NF041592">
    <property type="entry name" value="carboxyl_red"/>
    <property type="match status" value="1"/>
</dbReference>
<keyword evidence="4 6" id="KW-0067">ATP-binding</keyword>
<feature type="binding site" evidence="6">
    <location>
        <begin position="781"/>
        <end position="784"/>
    </location>
    <ligand>
        <name>NADP(+)</name>
        <dbReference type="ChEBI" id="CHEBI:58349"/>
    </ligand>
</feature>
<evidence type="ECO:0000256" key="2">
    <source>
        <dbReference type="ARBA" id="ARBA00022553"/>
    </source>
</evidence>
<dbReference type="Pfam" id="PF07993">
    <property type="entry name" value="NAD_binding_4"/>
    <property type="match status" value="1"/>
</dbReference>
<evidence type="ECO:0000256" key="1">
    <source>
        <dbReference type="ARBA" id="ARBA00022450"/>
    </source>
</evidence>
<keyword evidence="2 6" id="KW-0597">Phosphoprotein</keyword>
<dbReference type="GO" id="GO:0050661">
    <property type="term" value="F:NADP binding"/>
    <property type="evidence" value="ECO:0007669"/>
    <property type="project" value="UniProtKB-UniRule"/>
</dbReference>
<feature type="binding site" evidence="6">
    <location>
        <position position="945"/>
    </location>
    <ligand>
        <name>NADP(+)</name>
        <dbReference type="ChEBI" id="CHEBI:58349"/>
    </ligand>
</feature>
<dbReference type="PANTHER" id="PTHR43272:SF33">
    <property type="entry name" value="AMP-BINDING DOMAIN-CONTAINING PROTEIN-RELATED"/>
    <property type="match status" value="1"/>
</dbReference>
<dbReference type="EMBL" id="JARAWP010000007">
    <property type="protein sequence ID" value="MDX3018983.1"/>
    <property type="molecule type" value="Genomic_DNA"/>
</dbReference>
<dbReference type="InterPro" id="IPR020806">
    <property type="entry name" value="PKS_PP-bd"/>
</dbReference>
<dbReference type="GO" id="GO:0016020">
    <property type="term" value="C:membrane"/>
    <property type="evidence" value="ECO:0007669"/>
    <property type="project" value="TreeGrafter"/>
</dbReference>
<sequence length="1157" mass="124867">MPAKPPADVSPLSRAARLVAELSAHDPQYRAAMPLPAVREAVREAARDQVLSRTVATVMAGYADRPALARRATEPVTDPVSGRTSLRRLPEFTTVTYGELWARAGAVSAEWAADTRLPLSPGDFVAIYGFTSGDYVTVDLACLRHGAVSVPLQSGAPVAGLAPILAKTGPKVLAVSLELLDRGVELALSAEVAPRLVVFDFHAGDDAQREAFEAASARLTAAGHAAPLPLEAVIERGRALPPAPLFVPGPDEDPVRLLIYTSGSTGTPKGAIQTERMLHRAWAGAVPIPDDVASIVVNYLPLSHVAGRSSLVETLRRGGISYFTAHSDLSDLFEDIALARPTALLFVPRVCDLLFQEYQAELARRAGEFADAGALDAAVKADLRERFVGGRLIQALYGSAPLSAELREFMHTCLDLPVLDGYGSTETGSVLLNTRVQRPPVTDIKLVDVPELGYFATDSPYPRGELVLKSATLTPGYYRRPEVTAAAFDADGFYRTGDIMAEVGPDQYVYVDRRNNVVKLAQGEFVALSRLEGVYVTHPLIRQIYVYGNSERAHLLAVIVPTRENCTHEDLAAALQQAARESELNSYEIPRAFLVETEPFSLANGLLSDTRKNLPPRLKARYGERLEALYEELAREQEDAVRVLRDEGTGRPVSETVERAARALLGSSAADARFTDLGGDSLSALSFSTLLAEIFGVEVPVGTVLSPANDLRALAAHIEARRASGASRPTFASVHGVGRTVVRAGDLALEKFLDAGALAEAAQLPAPGRETPRTVLLTGANGYLGRFMCLDWLERLASGGGRLVCVVRGKDDADARARLDAAFDSGDPELLRRYRELAAGRLDVLAGDIGAERLGLAGETWRRLAEDVDLIAHPAALVNHVLPYEQLFGPNVVGTAELIRLALTARVKPFVYVSTTAISTTLDETSDIRESIPERALTDAYAAGYGTSKWAGEVLLREAHARLALPVAVFRSDLILAHPHHTGQLNPADVLTRLLFSILSTGLAPTSFYSEEGRAHFDGLPVDFTAEAINTLGAQPISAHRTYNAVNPHDDGVSLDTFITWLEEAGHPLRRLPHTTWSPRLETALRSLPEHHRPHTLLPLLHAFATPQPPTPTSPVPATHFHEAVREAGIGPDNDIPHITQNLITKYATDLRQLGLR</sequence>
<feature type="binding site" evidence="6">
    <location>
        <begin position="420"/>
        <end position="421"/>
    </location>
    <ligand>
        <name>AMP</name>
        <dbReference type="ChEBI" id="CHEBI:456215"/>
    </ligand>
</feature>
<dbReference type="InterPro" id="IPR020845">
    <property type="entry name" value="AMP-binding_CS"/>
</dbReference>
<dbReference type="CDD" id="cd05235">
    <property type="entry name" value="SDR_e1"/>
    <property type="match status" value="1"/>
</dbReference>
<keyword evidence="1 6" id="KW-0596">Phosphopantetheine</keyword>
<comment type="domain">
    <text evidence="6">The N-terminal domain likely catalyzes substrate activation by formation of an initial acyl-AMP intermediate, the central region contains the phosphopantetheine attachment site, and the C-terminal domain catalyzes the reduction by NADPH of the intermediate thioester formed from the attack of the phosphopantetheine thiol at the carbonyl carbon of acyl-AMP.</text>
</comment>
<dbReference type="InterPro" id="IPR025110">
    <property type="entry name" value="AMP-bd_C"/>
</dbReference>
<protein>
    <recommendedName>
        <fullName evidence="6">Carboxylic acid reductase</fullName>
        <shortName evidence="6">CAR</shortName>
        <ecNumber evidence="6">1.2.1.-</ecNumber>
    </recommendedName>
    <alternativeName>
        <fullName evidence="6">ATP/NADPH-dependent carboxylic acid reductase</fullName>
    </alternativeName>
</protein>
<reference evidence="9 11" key="1">
    <citation type="journal article" date="2023" name="Microb. Genom.">
        <title>Mesoterricola silvestris gen. nov., sp. nov., Mesoterricola sediminis sp. nov., Geothrix oryzae sp. nov., Geothrix edaphica sp. nov., Geothrix rubra sp. nov., and Geothrix limicola sp. nov., six novel members of Acidobacteriota isolated from soils.</title>
        <authorList>
            <person name="Weisberg A.J."/>
            <person name="Pearce E."/>
            <person name="Kramer C.G."/>
            <person name="Chang J.H."/>
            <person name="Clarke C.R."/>
        </authorList>
    </citation>
    <scope>NUCLEOTIDE SEQUENCE</scope>
    <source>
        <strain evidence="10 11">NB05-1H</strain>
        <strain evidence="9">NRRL_B-16521</strain>
    </source>
</reference>
<dbReference type="SUPFAM" id="SSF47336">
    <property type="entry name" value="ACP-like"/>
    <property type="match status" value="1"/>
</dbReference>
<evidence type="ECO:0000313" key="10">
    <source>
        <dbReference type="EMBL" id="MDX3018983.1"/>
    </source>
</evidence>
<feature type="binding site" evidence="6">
    <location>
        <position position="425"/>
    </location>
    <ligand>
        <name>AMP</name>
        <dbReference type="ChEBI" id="CHEBI:456215"/>
    </ligand>
</feature>
<keyword evidence="6" id="KW-0560">Oxidoreductase</keyword>
<organism evidence="9 12">
    <name type="scientific">Streptomyces acidiscabies</name>
    <dbReference type="NCBI Taxonomy" id="42234"/>
    <lineage>
        <taxon>Bacteria</taxon>
        <taxon>Bacillati</taxon>
        <taxon>Actinomycetota</taxon>
        <taxon>Actinomycetes</taxon>
        <taxon>Kitasatosporales</taxon>
        <taxon>Streptomycetaceae</taxon>
        <taxon>Streptomyces</taxon>
    </lineage>
</organism>
<keyword evidence="7" id="KW-0175">Coiled coil</keyword>
<dbReference type="InterPro" id="IPR000873">
    <property type="entry name" value="AMP-dep_synth/lig_dom"/>
</dbReference>
<dbReference type="EC" id="1.2.1.-" evidence="6"/>
<feature type="modified residue" description="O-(pantetheine 4'-phosphoryl)serine" evidence="6">
    <location>
        <position position="681"/>
    </location>
</feature>
<dbReference type="EMBL" id="JARAWC010000017">
    <property type="protein sequence ID" value="MDX2962710.1"/>
    <property type="molecule type" value="Genomic_DNA"/>
</dbReference>
<dbReference type="HAMAP" id="MF_02247">
    <property type="entry name" value="Carbox_acid_reduct"/>
    <property type="match status" value="1"/>
</dbReference>
<dbReference type="Gene3D" id="3.40.50.720">
    <property type="entry name" value="NAD(P)-binding Rossmann-like Domain"/>
    <property type="match status" value="1"/>
</dbReference>
<feature type="binding site" evidence="6">
    <location>
        <position position="972"/>
    </location>
    <ligand>
        <name>NADP(+)</name>
        <dbReference type="ChEBI" id="CHEBI:58349"/>
    </ligand>
</feature>
<dbReference type="InterPro" id="IPR036736">
    <property type="entry name" value="ACP-like_sf"/>
</dbReference>
<feature type="binding site" evidence="6">
    <location>
        <position position="914"/>
    </location>
    <ligand>
        <name>NADP(+)</name>
        <dbReference type="ChEBI" id="CHEBI:58349"/>
    </ligand>
</feature>
<dbReference type="GO" id="GO:0016620">
    <property type="term" value="F:oxidoreductase activity, acting on the aldehyde or oxo group of donors, NAD or NADP as acceptor"/>
    <property type="evidence" value="ECO:0007669"/>
    <property type="project" value="UniProtKB-UniRule"/>
</dbReference>
<dbReference type="InterPro" id="IPR009081">
    <property type="entry name" value="PP-bd_ACP"/>
</dbReference>
<evidence type="ECO:0000256" key="7">
    <source>
        <dbReference type="SAM" id="Coils"/>
    </source>
</evidence>
<feature type="binding site" evidence="6">
    <location>
        <position position="399"/>
    </location>
    <ligand>
        <name>AMP</name>
        <dbReference type="ChEBI" id="CHEBI:456215"/>
    </ligand>
</feature>
<dbReference type="GO" id="GO:0017000">
    <property type="term" value="P:antibiotic biosynthetic process"/>
    <property type="evidence" value="ECO:0007669"/>
    <property type="project" value="UniProtKB-ARBA"/>
</dbReference>
<dbReference type="NCBIfam" id="TIGR01746">
    <property type="entry name" value="Thioester-redct"/>
    <property type="match status" value="1"/>
</dbReference>
<name>A0AAP6BDL8_9ACTN</name>
<feature type="binding site" evidence="6">
    <location>
        <position position="519"/>
    </location>
    <ligand>
        <name>AMP</name>
        <dbReference type="ChEBI" id="CHEBI:456215"/>
    </ligand>
</feature>
<dbReference type="Gene3D" id="3.40.50.12780">
    <property type="entry name" value="N-terminal domain of ligase-like"/>
    <property type="match status" value="1"/>
</dbReference>
<dbReference type="Pfam" id="PF00550">
    <property type="entry name" value="PP-binding"/>
    <property type="match status" value="1"/>
</dbReference>
<feature type="coiled-coil region" evidence="7">
    <location>
        <begin position="619"/>
        <end position="646"/>
    </location>
</feature>
<feature type="binding site" evidence="6">
    <location>
        <position position="304"/>
    </location>
    <ligand>
        <name>AMP</name>
        <dbReference type="ChEBI" id="CHEBI:456215"/>
    </ligand>
</feature>
<feature type="binding site" evidence="6">
    <location>
        <begin position="874"/>
        <end position="876"/>
    </location>
    <ligand>
        <name>NADP(+)</name>
        <dbReference type="ChEBI" id="CHEBI:58349"/>
    </ligand>
</feature>
<comment type="function">
    <text evidence="6">Catalyzes the ATP- and NADPH-dependent reduction of carboxylic acids to the corresponding aldehydes.</text>
</comment>
<dbReference type="InterPro" id="IPR042099">
    <property type="entry name" value="ANL_N_sf"/>
</dbReference>
<dbReference type="GeneID" id="69813351"/>
<evidence type="ECO:0000256" key="3">
    <source>
        <dbReference type="ARBA" id="ARBA00022741"/>
    </source>
</evidence>
<evidence type="ECO:0000256" key="6">
    <source>
        <dbReference type="HAMAP-Rule" id="MF_02247"/>
    </source>
</evidence>
<gene>
    <name evidence="6" type="primary">car</name>
    <name evidence="9" type="ORF">PV399_23785</name>
    <name evidence="10" type="ORF">PV666_13925</name>
</gene>
<dbReference type="InterPro" id="IPR045851">
    <property type="entry name" value="AMP-bd_C_sf"/>
</dbReference>
<feature type="binding site" evidence="6">
    <location>
        <begin position="510"/>
        <end position="513"/>
    </location>
    <ligand>
        <name>AMP</name>
        <dbReference type="ChEBI" id="CHEBI:456215"/>
    </ligand>
</feature>
<dbReference type="InterPro" id="IPR013120">
    <property type="entry name" value="FAR_NAD-bd"/>
</dbReference>
<dbReference type="Pfam" id="PF13193">
    <property type="entry name" value="AMP-binding_C"/>
    <property type="match status" value="1"/>
</dbReference>
<proteinExistence type="inferred from homology"/>
<comment type="catalytic activity">
    <reaction evidence="5">
        <text>a long-chain fatty acid + ATP + CoA = a long-chain fatty acyl-CoA + AMP + diphosphate</text>
        <dbReference type="Rhea" id="RHEA:15421"/>
        <dbReference type="ChEBI" id="CHEBI:30616"/>
        <dbReference type="ChEBI" id="CHEBI:33019"/>
        <dbReference type="ChEBI" id="CHEBI:57287"/>
        <dbReference type="ChEBI" id="CHEBI:57560"/>
        <dbReference type="ChEBI" id="CHEBI:83139"/>
        <dbReference type="ChEBI" id="CHEBI:456215"/>
        <dbReference type="EC" id="6.2.1.3"/>
    </reaction>
    <physiologicalReaction direction="left-to-right" evidence="5">
        <dbReference type="Rhea" id="RHEA:15422"/>
    </physiologicalReaction>
</comment>
<dbReference type="Proteomes" id="UP001282288">
    <property type="component" value="Unassembled WGS sequence"/>
</dbReference>
<dbReference type="SMART" id="SM00823">
    <property type="entry name" value="PKS_PP"/>
    <property type="match status" value="1"/>
</dbReference>
<evidence type="ECO:0000313" key="11">
    <source>
        <dbReference type="Proteomes" id="UP001272987"/>
    </source>
</evidence>
<feature type="binding site" evidence="6">
    <location>
        <position position="949"/>
    </location>
    <ligand>
        <name>NADP(+)</name>
        <dbReference type="ChEBI" id="CHEBI:58349"/>
    </ligand>
</feature>
<feature type="binding site" evidence="6">
    <location>
        <position position="808"/>
    </location>
    <ligand>
        <name>NADP(+)</name>
        <dbReference type="ChEBI" id="CHEBI:58349"/>
    </ligand>
</feature>
<evidence type="ECO:0000256" key="4">
    <source>
        <dbReference type="ARBA" id="ARBA00022840"/>
    </source>
</evidence>
<dbReference type="PANTHER" id="PTHR43272">
    <property type="entry name" value="LONG-CHAIN-FATTY-ACID--COA LIGASE"/>
    <property type="match status" value="1"/>
</dbReference>
<evidence type="ECO:0000259" key="8">
    <source>
        <dbReference type="PROSITE" id="PS50075"/>
    </source>
</evidence>
<dbReference type="Gene3D" id="1.10.1200.10">
    <property type="entry name" value="ACP-like"/>
    <property type="match status" value="1"/>
</dbReference>
<comment type="catalytic activity">
    <reaction evidence="6">
        <text>a carboxylate + ATP + NADPH + H(+) = an aldehyde + AMP + diphosphate + NADP(+)</text>
        <dbReference type="Rhea" id="RHEA:50916"/>
        <dbReference type="ChEBI" id="CHEBI:15378"/>
        <dbReference type="ChEBI" id="CHEBI:17478"/>
        <dbReference type="ChEBI" id="CHEBI:29067"/>
        <dbReference type="ChEBI" id="CHEBI:30616"/>
        <dbReference type="ChEBI" id="CHEBI:33019"/>
        <dbReference type="ChEBI" id="CHEBI:57783"/>
        <dbReference type="ChEBI" id="CHEBI:58349"/>
        <dbReference type="ChEBI" id="CHEBI:456215"/>
    </reaction>
</comment>
<dbReference type="GO" id="GO:0004467">
    <property type="term" value="F:long-chain fatty acid-CoA ligase activity"/>
    <property type="evidence" value="ECO:0007669"/>
    <property type="project" value="UniProtKB-EC"/>
</dbReference>
<dbReference type="PROSITE" id="PS50075">
    <property type="entry name" value="CARRIER"/>
    <property type="match status" value="1"/>
</dbReference>
<dbReference type="SUPFAM" id="SSF51735">
    <property type="entry name" value="NAD(P)-binding Rossmann-fold domains"/>
    <property type="match status" value="1"/>
</dbReference>
<dbReference type="InterPro" id="IPR036291">
    <property type="entry name" value="NAD(P)-bd_dom_sf"/>
</dbReference>
<dbReference type="Gene3D" id="3.30.300.30">
    <property type="match status" value="1"/>
</dbReference>
<comment type="cofactor">
    <cofactor evidence="6">
        <name>pantetheine 4'-phosphate</name>
        <dbReference type="ChEBI" id="CHEBI:47942"/>
    </cofactor>
    <text evidence="6">Binds 1 phosphopantetheine covalently.</text>
</comment>
<dbReference type="SUPFAM" id="SSF56801">
    <property type="entry name" value="Acetyl-CoA synthetase-like"/>
    <property type="match status" value="1"/>
</dbReference>
<dbReference type="AlphaFoldDB" id="A0AAP6BDL8"/>
<feature type="binding site" evidence="6">
    <location>
        <position position="612"/>
    </location>
    <ligand>
        <name>AMP</name>
        <dbReference type="ChEBI" id="CHEBI:456215"/>
    </ligand>
</feature>
<dbReference type="GO" id="GO:0031177">
    <property type="term" value="F:phosphopantetheine binding"/>
    <property type="evidence" value="ECO:0007669"/>
    <property type="project" value="UniProtKB-UniRule"/>
</dbReference>